<feature type="region of interest" description="Disordered" evidence="1">
    <location>
        <begin position="1"/>
        <end position="60"/>
    </location>
</feature>
<keyword evidence="2" id="KW-1133">Transmembrane helix</keyword>
<comment type="caution">
    <text evidence="3">The sequence shown here is derived from an EMBL/GenBank/DDBJ whole genome shotgun (WGS) entry which is preliminary data.</text>
</comment>
<feature type="transmembrane region" description="Helical" evidence="2">
    <location>
        <begin position="81"/>
        <end position="103"/>
    </location>
</feature>
<dbReference type="AlphaFoldDB" id="A0A1Y1UPB2"/>
<reference evidence="3 4" key="1">
    <citation type="submission" date="2017-03" db="EMBL/GenBank/DDBJ databases">
        <title>Widespread Adenine N6-methylation of Active Genes in Fungi.</title>
        <authorList>
            <consortium name="DOE Joint Genome Institute"/>
            <person name="Mondo S.J."/>
            <person name="Dannebaum R.O."/>
            <person name="Kuo R.C."/>
            <person name="Louie K.B."/>
            <person name="Bewick A.J."/>
            <person name="Labutti K."/>
            <person name="Haridas S."/>
            <person name="Kuo A."/>
            <person name="Salamov A."/>
            <person name="Ahrendt S.R."/>
            <person name="Lau R."/>
            <person name="Bowen B.P."/>
            <person name="Lipzen A."/>
            <person name="Sullivan W."/>
            <person name="Andreopoulos W.B."/>
            <person name="Clum A."/>
            <person name="Lindquist E."/>
            <person name="Daum C."/>
            <person name="Northen T.R."/>
            <person name="Ramamoorthy G."/>
            <person name="Schmitz R.J."/>
            <person name="Gryganskyi A."/>
            <person name="Culley D."/>
            <person name="Magnuson J."/>
            <person name="James T.Y."/>
            <person name="O'Malley M.A."/>
            <person name="Stajich J.E."/>
            <person name="Spatafora J.W."/>
            <person name="Visel A."/>
            <person name="Grigoriev I.V."/>
        </authorList>
    </citation>
    <scope>NUCLEOTIDE SEQUENCE [LARGE SCALE GENOMIC DNA]</scope>
    <source>
        <strain evidence="3 4">NRRL Y-17943</strain>
    </source>
</reference>
<dbReference type="InParanoid" id="A0A1Y1UPB2"/>
<feature type="compositionally biased region" description="Low complexity" evidence="1">
    <location>
        <begin position="1"/>
        <end position="18"/>
    </location>
</feature>
<accession>A0A1Y1UPB2</accession>
<dbReference type="Proteomes" id="UP000193218">
    <property type="component" value="Unassembled WGS sequence"/>
</dbReference>
<proteinExistence type="predicted"/>
<keyword evidence="4" id="KW-1185">Reference proteome</keyword>
<keyword evidence="2" id="KW-0812">Transmembrane</keyword>
<evidence type="ECO:0000256" key="1">
    <source>
        <dbReference type="SAM" id="MobiDB-lite"/>
    </source>
</evidence>
<feature type="compositionally biased region" description="Polar residues" evidence="1">
    <location>
        <begin position="37"/>
        <end position="53"/>
    </location>
</feature>
<dbReference type="EMBL" id="NBSH01000003">
    <property type="protein sequence ID" value="ORX39364.1"/>
    <property type="molecule type" value="Genomic_DNA"/>
</dbReference>
<gene>
    <name evidence="3" type="ORF">BD324DRAFT_619399</name>
</gene>
<evidence type="ECO:0000313" key="3">
    <source>
        <dbReference type="EMBL" id="ORX39364.1"/>
    </source>
</evidence>
<sequence length="153" mass="17133">MAKQSEAAAAAAEQAKQSTSGSSSQHVQAEAPPPYSGPSQVSTRPLQPSQLESQPVAHASHEHWIPPANLAQARSRAMRRFWMAFFWAWVIYVGLAVILGGGMSDMRHAPMGRHGHWDKHGKWHEDWNIDVPRHDHPAEEPRWDTHLNLGENE</sequence>
<dbReference type="OrthoDB" id="2571549at2759"/>
<dbReference type="GeneID" id="33556977"/>
<organism evidence="3 4">
    <name type="scientific">Kockovaella imperatae</name>
    <dbReference type="NCBI Taxonomy" id="4999"/>
    <lineage>
        <taxon>Eukaryota</taxon>
        <taxon>Fungi</taxon>
        <taxon>Dikarya</taxon>
        <taxon>Basidiomycota</taxon>
        <taxon>Agaricomycotina</taxon>
        <taxon>Tremellomycetes</taxon>
        <taxon>Tremellales</taxon>
        <taxon>Cuniculitremaceae</taxon>
        <taxon>Kockovaella</taxon>
    </lineage>
</organism>
<keyword evidence="2" id="KW-0472">Membrane</keyword>
<dbReference type="RefSeq" id="XP_021873227.1">
    <property type="nucleotide sequence ID" value="XM_022015169.1"/>
</dbReference>
<evidence type="ECO:0000313" key="4">
    <source>
        <dbReference type="Proteomes" id="UP000193218"/>
    </source>
</evidence>
<protein>
    <submittedName>
        <fullName evidence="3">Uncharacterized protein</fullName>
    </submittedName>
</protein>
<evidence type="ECO:0000256" key="2">
    <source>
        <dbReference type="SAM" id="Phobius"/>
    </source>
</evidence>
<name>A0A1Y1UPB2_9TREE</name>